<name>A0A7J0CG12_9ACTN</name>
<evidence type="ECO:0000313" key="3">
    <source>
        <dbReference type="Proteomes" id="UP000498980"/>
    </source>
</evidence>
<organism evidence="2 3">
    <name type="scientific">Streptomyces fulvorobeus</name>
    <dbReference type="NCBI Taxonomy" id="284028"/>
    <lineage>
        <taxon>Bacteria</taxon>
        <taxon>Bacillati</taxon>
        <taxon>Actinomycetota</taxon>
        <taxon>Actinomycetes</taxon>
        <taxon>Kitasatosporales</taxon>
        <taxon>Streptomycetaceae</taxon>
        <taxon>Streptomyces</taxon>
    </lineage>
</organism>
<comment type="caution">
    <text evidence="2">The sequence shown here is derived from an EMBL/GenBank/DDBJ whole genome shotgun (WGS) entry which is preliminary data.</text>
</comment>
<feature type="compositionally biased region" description="Basic and acidic residues" evidence="1">
    <location>
        <begin position="8"/>
        <end position="28"/>
    </location>
</feature>
<gene>
    <name evidence="2" type="ORF">Sfulv_62220</name>
</gene>
<reference evidence="2 3" key="1">
    <citation type="submission" date="2020-05" db="EMBL/GenBank/DDBJ databases">
        <title>Whole genome shotgun sequence of Streptomyces fulvorobeus NBRC 15897.</title>
        <authorList>
            <person name="Komaki H."/>
            <person name="Tamura T."/>
        </authorList>
    </citation>
    <scope>NUCLEOTIDE SEQUENCE [LARGE SCALE GENOMIC DNA]</scope>
    <source>
        <strain evidence="2 3">NBRC 15897</strain>
    </source>
</reference>
<keyword evidence="3" id="KW-1185">Reference proteome</keyword>
<dbReference type="AlphaFoldDB" id="A0A7J0CG12"/>
<sequence>MRSLRHGWQPERMTDHTRPRVYGTEHDSPATGPQPGHTYRELTGGPLDGQLIEVTGWTDEEITTGAYLITPHTAYGPGGRASYAPTFSRPDGPWVWEGDVP</sequence>
<dbReference type="Proteomes" id="UP000498980">
    <property type="component" value="Unassembled WGS sequence"/>
</dbReference>
<evidence type="ECO:0000313" key="2">
    <source>
        <dbReference type="EMBL" id="GFN01412.1"/>
    </source>
</evidence>
<accession>A0A7J0CG12</accession>
<dbReference type="EMBL" id="BLWC01000002">
    <property type="protein sequence ID" value="GFN01412.1"/>
    <property type="molecule type" value="Genomic_DNA"/>
</dbReference>
<evidence type="ECO:0000256" key="1">
    <source>
        <dbReference type="SAM" id="MobiDB-lite"/>
    </source>
</evidence>
<protein>
    <submittedName>
        <fullName evidence="2">Uncharacterized protein</fullName>
    </submittedName>
</protein>
<feature type="region of interest" description="Disordered" evidence="1">
    <location>
        <begin position="1"/>
        <end position="45"/>
    </location>
</feature>
<proteinExistence type="predicted"/>